<dbReference type="AlphaFoldDB" id="A0A8E0S6L9"/>
<dbReference type="EMBL" id="LUCM01000252">
    <property type="protein sequence ID" value="KAA0200835.1"/>
    <property type="molecule type" value="Genomic_DNA"/>
</dbReference>
<keyword evidence="3" id="KW-1185">Reference proteome</keyword>
<evidence type="ECO:0000313" key="2">
    <source>
        <dbReference type="EMBL" id="KAA0200835.1"/>
    </source>
</evidence>
<feature type="region of interest" description="Disordered" evidence="1">
    <location>
        <begin position="45"/>
        <end position="69"/>
    </location>
</feature>
<proteinExistence type="predicted"/>
<feature type="region of interest" description="Disordered" evidence="1">
    <location>
        <begin position="1"/>
        <end position="24"/>
    </location>
</feature>
<gene>
    <name evidence="2" type="ORF">FBUS_07438</name>
</gene>
<comment type="caution">
    <text evidence="2">The sequence shown here is derived from an EMBL/GenBank/DDBJ whole genome shotgun (WGS) entry which is preliminary data.</text>
</comment>
<feature type="compositionally biased region" description="Basic and acidic residues" evidence="1">
    <location>
        <begin position="48"/>
        <end position="59"/>
    </location>
</feature>
<sequence length="123" mass="13537">MHVTRGTSTIQQPRHPQSDLSTSTAIGDVAAKHADVYSARLAQSYPVDRTEEGKGDLKDSSIIGSTSRTTVGSAQTRLSEYCSANSRLVKRCPKLTHCRILTYEMNRWIFHGNRKKSLMGGGL</sequence>
<evidence type="ECO:0000313" key="3">
    <source>
        <dbReference type="Proteomes" id="UP000728185"/>
    </source>
</evidence>
<protein>
    <submittedName>
        <fullName evidence="2">Uncharacterized protein</fullName>
    </submittedName>
</protein>
<reference evidence="2" key="1">
    <citation type="submission" date="2019-05" db="EMBL/GenBank/DDBJ databases">
        <title>Annotation for the trematode Fasciolopsis buski.</title>
        <authorList>
            <person name="Choi Y.-J."/>
        </authorList>
    </citation>
    <scope>NUCLEOTIDE SEQUENCE</scope>
    <source>
        <strain evidence="2">HT</strain>
        <tissue evidence="2">Whole worm</tissue>
    </source>
</reference>
<accession>A0A8E0S6L9</accession>
<name>A0A8E0S6L9_9TREM</name>
<organism evidence="2 3">
    <name type="scientific">Fasciolopsis buskii</name>
    <dbReference type="NCBI Taxonomy" id="27845"/>
    <lineage>
        <taxon>Eukaryota</taxon>
        <taxon>Metazoa</taxon>
        <taxon>Spiralia</taxon>
        <taxon>Lophotrochozoa</taxon>
        <taxon>Platyhelminthes</taxon>
        <taxon>Trematoda</taxon>
        <taxon>Digenea</taxon>
        <taxon>Plagiorchiida</taxon>
        <taxon>Echinostomata</taxon>
        <taxon>Echinostomatoidea</taxon>
        <taxon>Fasciolidae</taxon>
        <taxon>Fasciolopsis</taxon>
    </lineage>
</organism>
<evidence type="ECO:0000256" key="1">
    <source>
        <dbReference type="SAM" id="MobiDB-lite"/>
    </source>
</evidence>
<dbReference type="Proteomes" id="UP000728185">
    <property type="component" value="Unassembled WGS sequence"/>
</dbReference>